<dbReference type="AlphaFoldDB" id="A0AAV4A6F9"/>
<organism evidence="1 2">
    <name type="scientific">Plakobranchus ocellatus</name>
    <dbReference type="NCBI Taxonomy" id="259542"/>
    <lineage>
        <taxon>Eukaryota</taxon>
        <taxon>Metazoa</taxon>
        <taxon>Spiralia</taxon>
        <taxon>Lophotrochozoa</taxon>
        <taxon>Mollusca</taxon>
        <taxon>Gastropoda</taxon>
        <taxon>Heterobranchia</taxon>
        <taxon>Euthyneura</taxon>
        <taxon>Panpulmonata</taxon>
        <taxon>Sacoglossa</taxon>
        <taxon>Placobranchoidea</taxon>
        <taxon>Plakobranchidae</taxon>
        <taxon>Plakobranchus</taxon>
    </lineage>
</organism>
<proteinExistence type="predicted"/>
<keyword evidence="2" id="KW-1185">Reference proteome</keyword>
<gene>
    <name evidence="1" type="ORF">PoB_002898200</name>
</gene>
<comment type="caution">
    <text evidence="1">The sequence shown here is derived from an EMBL/GenBank/DDBJ whole genome shotgun (WGS) entry which is preliminary data.</text>
</comment>
<sequence length="94" mass="10694">MKFRELWNGPFIDCVITKRAKIQPTLNALKKSYEGRLPIFKEKFKDLKALKRFCAPAAKHFFDNLPHGQEIADAHDEEGAVPLSSLLTGCKKVH</sequence>
<accession>A0AAV4A6F9</accession>
<evidence type="ECO:0000313" key="2">
    <source>
        <dbReference type="Proteomes" id="UP000735302"/>
    </source>
</evidence>
<reference evidence="1 2" key="1">
    <citation type="journal article" date="2021" name="Elife">
        <title>Chloroplast acquisition without the gene transfer in kleptoplastic sea slugs, Plakobranchus ocellatus.</title>
        <authorList>
            <person name="Maeda T."/>
            <person name="Takahashi S."/>
            <person name="Yoshida T."/>
            <person name="Shimamura S."/>
            <person name="Takaki Y."/>
            <person name="Nagai Y."/>
            <person name="Toyoda A."/>
            <person name="Suzuki Y."/>
            <person name="Arimoto A."/>
            <person name="Ishii H."/>
            <person name="Satoh N."/>
            <person name="Nishiyama T."/>
            <person name="Hasebe M."/>
            <person name="Maruyama T."/>
            <person name="Minagawa J."/>
            <person name="Obokata J."/>
            <person name="Shigenobu S."/>
        </authorList>
    </citation>
    <scope>NUCLEOTIDE SEQUENCE [LARGE SCALE GENOMIC DNA]</scope>
</reference>
<protein>
    <submittedName>
        <fullName evidence="1">Uncharacterized protein</fullName>
    </submittedName>
</protein>
<dbReference type="Proteomes" id="UP000735302">
    <property type="component" value="Unassembled WGS sequence"/>
</dbReference>
<name>A0AAV4A6F9_9GAST</name>
<evidence type="ECO:0000313" key="1">
    <source>
        <dbReference type="EMBL" id="GFO02477.1"/>
    </source>
</evidence>
<dbReference type="EMBL" id="BLXT01003598">
    <property type="protein sequence ID" value="GFO02477.1"/>
    <property type="molecule type" value="Genomic_DNA"/>
</dbReference>